<feature type="region of interest" description="Disordered" evidence="2">
    <location>
        <begin position="17"/>
        <end position="48"/>
    </location>
</feature>
<dbReference type="Pfam" id="PF01984">
    <property type="entry name" value="dsDNA_bind"/>
    <property type="match status" value="1"/>
</dbReference>
<keyword evidence="4" id="KW-1185">Reference proteome</keyword>
<sequence>MADPELAALRAAHLNQLQASAPAGASNGGEEAEKKQNEEQMRRDLLSTVLEPAARERCTRTAATHVSYPC</sequence>
<dbReference type="GO" id="GO:0003677">
    <property type="term" value="F:DNA binding"/>
    <property type="evidence" value="ECO:0007669"/>
    <property type="project" value="InterPro"/>
</dbReference>
<dbReference type="Gene3D" id="1.10.8.140">
    <property type="entry name" value="PDCD5-like"/>
    <property type="match status" value="1"/>
</dbReference>
<dbReference type="EMBL" id="SGPL01000008">
    <property type="protein sequence ID" value="THH21103.1"/>
    <property type="molecule type" value="Genomic_DNA"/>
</dbReference>
<protein>
    <submittedName>
        <fullName evidence="3">Uncharacterized protein</fullName>
    </submittedName>
</protein>
<reference evidence="3 4" key="1">
    <citation type="submission" date="2019-02" db="EMBL/GenBank/DDBJ databases">
        <title>Genome sequencing of the rare red list fungi Bondarzewia mesenterica.</title>
        <authorList>
            <person name="Buettner E."/>
            <person name="Kellner H."/>
        </authorList>
    </citation>
    <scope>NUCLEOTIDE SEQUENCE [LARGE SCALE GENOMIC DNA]</scope>
    <source>
        <strain evidence="3 4">DSM 108281</strain>
    </source>
</reference>
<comment type="caution">
    <text evidence="3">The sequence shown here is derived from an EMBL/GenBank/DDBJ whole genome shotgun (WGS) entry which is preliminary data.</text>
</comment>
<evidence type="ECO:0000313" key="4">
    <source>
        <dbReference type="Proteomes" id="UP000310158"/>
    </source>
</evidence>
<proteinExistence type="inferred from homology"/>
<evidence type="ECO:0000256" key="1">
    <source>
        <dbReference type="ARBA" id="ARBA00010490"/>
    </source>
</evidence>
<dbReference type="InterPro" id="IPR036883">
    <property type="entry name" value="PDCD5-like_sf"/>
</dbReference>
<dbReference type="AlphaFoldDB" id="A0A4V3XGE8"/>
<comment type="similarity">
    <text evidence="1">Belongs to the PDCD5 family.</text>
</comment>
<name>A0A4V3XGE8_9AGAM</name>
<feature type="compositionally biased region" description="Basic and acidic residues" evidence="2">
    <location>
        <begin position="31"/>
        <end position="45"/>
    </location>
</feature>
<gene>
    <name evidence="3" type="ORF">EW146_g401</name>
</gene>
<dbReference type="Proteomes" id="UP000310158">
    <property type="component" value="Unassembled WGS sequence"/>
</dbReference>
<dbReference type="InterPro" id="IPR002836">
    <property type="entry name" value="PDCD5-like"/>
</dbReference>
<accession>A0A4V3XGE8</accession>
<dbReference type="SUPFAM" id="SSF46950">
    <property type="entry name" value="Double-stranded DNA-binding domain"/>
    <property type="match status" value="1"/>
</dbReference>
<evidence type="ECO:0000256" key="2">
    <source>
        <dbReference type="SAM" id="MobiDB-lite"/>
    </source>
</evidence>
<evidence type="ECO:0000313" key="3">
    <source>
        <dbReference type="EMBL" id="THH21103.1"/>
    </source>
</evidence>
<dbReference type="OrthoDB" id="10252486at2759"/>
<organism evidence="3 4">
    <name type="scientific">Bondarzewia mesenterica</name>
    <dbReference type="NCBI Taxonomy" id="1095465"/>
    <lineage>
        <taxon>Eukaryota</taxon>
        <taxon>Fungi</taxon>
        <taxon>Dikarya</taxon>
        <taxon>Basidiomycota</taxon>
        <taxon>Agaricomycotina</taxon>
        <taxon>Agaricomycetes</taxon>
        <taxon>Russulales</taxon>
        <taxon>Bondarzewiaceae</taxon>
        <taxon>Bondarzewia</taxon>
    </lineage>
</organism>